<protein>
    <recommendedName>
        <fullName evidence="3">Shikimate kinase</fullName>
    </recommendedName>
</protein>
<accession>A0AA86JGI0</accession>
<dbReference type="PANTHER" id="PTHR37816:SF2">
    <property type="entry name" value="DNA TOPOLOGY MODULATION PROTEIN FLAR-RELATED PROTEIN"/>
    <property type="match status" value="1"/>
</dbReference>
<dbReference type="EMBL" id="AP028947">
    <property type="protein sequence ID" value="BET26676.1"/>
    <property type="molecule type" value="Genomic_DNA"/>
</dbReference>
<dbReference type="RefSeq" id="WP_130555867.1">
    <property type="nucleotide sequence ID" value="NZ_AP028947.1"/>
</dbReference>
<gene>
    <name evidence="1" type="ORF">RGQ30_21770</name>
</gene>
<evidence type="ECO:0008006" key="3">
    <source>
        <dbReference type="Google" id="ProtNLM"/>
    </source>
</evidence>
<organism evidence="1 2">
    <name type="scientific">Limnobacter thiooxidans</name>
    <dbReference type="NCBI Taxonomy" id="131080"/>
    <lineage>
        <taxon>Bacteria</taxon>
        <taxon>Pseudomonadati</taxon>
        <taxon>Pseudomonadota</taxon>
        <taxon>Betaproteobacteria</taxon>
        <taxon>Burkholderiales</taxon>
        <taxon>Burkholderiaceae</taxon>
        <taxon>Limnobacter</taxon>
    </lineage>
</organism>
<evidence type="ECO:0000313" key="1">
    <source>
        <dbReference type="EMBL" id="BET26676.1"/>
    </source>
</evidence>
<dbReference type="CDD" id="cd02019">
    <property type="entry name" value="NK"/>
    <property type="match status" value="1"/>
</dbReference>
<dbReference type="AlphaFoldDB" id="A0AA86JGI0"/>
<evidence type="ECO:0000313" key="2">
    <source>
        <dbReference type="Proteomes" id="UP001329151"/>
    </source>
</evidence>
<dbReference type="Gene3D" id="3.40.50.300">
    <property type="entry name" value="P-loop containing nucleotide triphosphate hydrolases"/>
    <property type="match status" value="1"/>
</dbReference>
<dbReference type="InterPro" id="IPR052922">
    <property type="entry name" value="Cytidylate_Kinase-2"/>
</dbReference>
<proteinExistence type="predicted"/>
<reference evidence="1 2" key="1">
    <citation type="submission" date="2023-10" db="EMBL/GenBank/DDBJ databases">
        <title>Complete Genome Sequence of Limnobacter thiooxidans CS-K2T, Isolated from freshwater lake sediments in Bavaria, Germany.</title>
        <authorList>
            <person name="Naruki M."/>
            <person name="Watanabe A."/>
            <person name="Warashina T."/>
            <person name="Morita T."/>
            <person name="Arakawa K."/>
        </authorList>
    </citation>
    <scope>NUCLEOTIDE SEQUENCE [LARGE SCALE GENOMIC DNA]</scope>
    <source>
        <strain evidence="1 2">CS-K2</strain>
    </source>
</reference>
<dbReference type="Pfam" id="PF13238">
    <property type="entry name" value="AAA_18"/>
    <property type="match status" value="1"/>
</dbReference>
<dbReference type="SUPFAM" id="SSF52540">
    <property type="entry name" value="P-loop containing nucleoside triphosphate hydrolases"/>
    <property type="match status" value="1"/>
</dbReference>
<dbReference type="InterPro" id="IPR027417">
    <property type="entry name" value="P-loop_NTPase"/>
</dbReference>
<keyword evidence="2" id="KW-1185">Reference proteome</keyword>
<dbReference type="KEGG" id="lto:RGQ30_21770"/>
<name>A0AA86JGI0_9BURK</name>
<sequence length="163" mass="18920">MRIAIMGNSGSGKSTLARVLSEKYGIAHLDLDSVVWEADKIAVMRPSEAIEADLAKFVIENESWVVEGCYGELIESMLRHQPKLLFLNQSLNVCVENNRQRPWEPHKYESKEAQDRMLANLLEWVRGYYQRKDDWSLRAHERLFENYDGPKLEFKNSVDLSAF</sequence>
<dbReference type="PANTHER" id="PTHR37816">
    <property type="entry name" value="YALI0E33011P"/>
    <property type="match status" value="1"/>
</dbReference>
<dbReference type="Proteomes" id="UP001329151">
    <property type="component" value="Chromosome"/>
</dbReference>